<proteinExistence type="predicted"/>
<gene>
    <name evidence="1" type="ORF">PoB_001458400</name>
</gene>
<dbReference type="EMBL" id="BLXT01001828">
    <property type="protein sequence ID" value="GFN88078.1"/>
    <property type="molecule type" value="Genomic_DNA"/>
</dbReference>
<comment type="caution">
    <text evidence="1">The sequence shown here is derived from an EMBL/GenBank/DDBJ whole genome shotgun (WGS) entry which is preliminary data.</text>
</comment>
<dbReference type="Proteomes" id="UP000735302">
    <property type="component" value="Unassembled WGS sequence"/>
</dbReference>
<protein>
    <submittedName>
        <fullName evidence="1">D-arabinono-1,4-lactone oxidase-like</fullName>
    </submittedName>
</protein>
<dbReference type="InterPro" id="IPR016169">
    <property type="entry name" value="FAD-bd_PCMH_sub2"/>
</dbReference>
<evidence type="ECO:0000313" key="1">
    <source>
        <dbReference type="EMBL" id="GFN88078.1"/>
    </source>
</evidence>
<dbReference type="AlphaFoldDB" id="A0AAV3YYH3"/>
<accession>A0AAV3YYH3</accession>
<name>A0AAV3YYH3_9GAST</name>
<evidence type="ECO:0000313" key="2">
    <source>
        <dbReference type="Proteomes" id="UP000735302"/>
    </source>
</evidence>
<dbReference type="Gene3D" id="3.30.465.10">
    <property type="match status" value="1"/>
</dbReference>
<organism evidence="1 2">
    <name type="scientific">Plakobranchus ocellatus</name>
    <dbReference type="NCBI Taxonomy" id="259542"/>
    <lineage>
        <taxon>Eukaryota</taxon>
        <taxon>Metazoa</taxon>
        <taxon>Spiralia</taxon>
        <taxon>Lophotrochozoa</taxon>
        <taxon>Mollusca</taxon>
        <taxon>Gastropoda</taxon>
        <taxon>Heterobranchia</taxon>
        <taxon>Euthyneura</taxon>
        <taxon>Panpulmonata</taxon>
        <taxon>Sacoglossa</taxon>
        <taxon>Placobranchoidea</taxon>
        <taxon>Plakobranchidae</taxon>
        <taxon>Plakobranchus</taxon>
    </lineage>
</organism>
<keyword evidence="2" id="KW-1185">Reference proteome</keyword>
<reference evidence="1 2" key="1">
    <citation type="journal article" date="2021" name="Elife">
        <title>Chloroplast acquisition without the gene transfer in kleptoplastic sea slugs, Plakobranchus ocellatus.</title>
        <authorList>
            <person name="Maeda T."/>
            <person name="Takahashi S."/>
            <person name="Yoshida T."/>
            <person name="Shimamura S."/>
            <person name="Takaki Y."/>
            <person name="Nagai Y."/>
            <person name="Toyoda A."/>
            <person name="Suzuki Y."/>
            <person name="Arimoto A."/>
            <person name="Ishii H."/>
            <person name="Satoh N."/>
            <person name="Nishiyama T."/>
            <person name="Hasebe M."/>
            <person name="Maruyama T."/>
            <person name="Minagawa J."/>
            <person name="Obokata J."/>
            <person name="Shigenobu S."/>
        </authorList>
    </citation>
    <scope>NUCLEOTIDE SEQUENCE [LARGE SCALE GENOMIC DNA]</scope>
</reference>
<sequence length="112" mass="12941">MDALGRLRKFTMERQPDLMRALSLNLGTFGIMYDITIRVEPAIKVKVENFFAKVGDIMLNQTNLKQQVEGNLFGEISWFPFNTITADEEAEYIRTGKVSDTWSAAEDYLWIR</sequence>